<protein>
    <submittedName>
        <fullName evidence="2">Putative FlgJ-like protein</fullName>
    </submittedName>
</protein>
<dbReference type="KEGG" id="des:DSOUD_2043"/>
<evidence type="ECO:0000259" key="1">
    <source>
        <dbReference type="Pfam" id="PF01832"/>
    </source>
</evidence>
<dbReference type="AlphaFoldDB" id="A0A0M4D6Z6"/>
<accession>A0A0M4D6Z6</accession>
<dbReference type="OrthoDB" id="9788155at2"/>
<sequence length="300" mass="33544">MKLFPFLPIHGLLLAGVLSLGSCTEGGQPRSVFGDEPNPPVLSPASHEDLSALFSLHDYGWNTLNNGVPPFILNTLPTDLDRVPEISKKKSIFFLSILPMVLMINEEISQERATLLAIFDRLEGGESLSPEDRKVAVELAKKYRIEKNPLTSARTREALLKRVDIIPPSMVLAQAANESAYGTSRFALMANNLFGEWTFIPGTGLVPMNRPEGESYEVRRFRTVYDSVQSYIANLNTHWAYKSLRNKRAKMRREGVPLRGVDLAEGLLLYSTRGEAYVEDIQSIIRKNRLSRLSAAALRN</sequence>
<dbReference type="EMBL" id="CP010802">
    <property type="protein sequence ID" value="ALC16810.1"/>
    <property type="molecule type" value="Genomic_DNA"/>
</dbReference>
<feature type="domain" description="Mannosyl-glycoprotein endo-beta-N-acetylglucosamidase-like" evidence="1">
    <location>
        <begin position="158"/>
        <end position="289"/>
    </location>
</feature>
<name>A0A0M4D6Z6_9BACT</name>
<keyword evidence="3" id="KW-1185">Reference proteome</keyword>
<dbReference type="Gene3D" id="1.10.530.10">
    <property type="match status" value="1"/>
</dbReference>
<dbReference type="PROSITE" id="PS51257">
    <property type="entry name" value="PROKAR_LIPOPROTEIN"/>
    <property type="match status" value="1"/>
</dbReference>
<evidence type="ECO:0000313" key="3">
    <source>
        <dbReference type="Proteomes" id="UP000057158"/>
    </source>
</evidence>
<dbReference type="GO" id="GO:0004040">
    <property type="term" value="F:amidase activity"/>
    <property type="evidence" value="ECO:0007669"/>
    <property type="project" value="InterPro"/>
</dbReference>
<dbReference type="Pfam" id="PF01832">
    <property type="entry name" value="Glucosaminidase"/>
    <property type="match status" value="1"/>
</dbReference>
<dbReference type="PANTHER" id="PTHR40572">
    <property type="entry name" value="PROTEIN BAX"/>
    <property type="match status" value="1"/>
</dbReference>
<reference evidence="2 3" key="1">
    <citation type="submission" date="2015-07" db="EMBL/GenBank/DDBJ databases">
        <title>Isolation and Genomic Characterization of a Novel Halophilic Metal-Reducing Deltaproteobacterium from the Deep Subsurface.</title>
        <authorList>
            <person name="Badalamenti J.P."/>
            <person name="Summers Z.M."/>
            <person name="Gralnick J.A."/>
            <person name="Bond D.R."/>
        </authorList>
    </citation>
    <scope>NUCLEOTIDE SEQUENCE [LARGE SCALE GENOMIC DNA]</scope>
    <source>
        <strain evidence="2 3">WTL</strain>
    </source>
</reference>
<gene>
    <name evidence="2" type="ORF">DSOUD_2043</name>
</gene>
<dbReference type="PANTHER" id="PTHR40572:SF1">
    <property type="entry name" value="PROTEIN BAX"/>
    <property type="match status" value="1"/>
</dbReference>
<dbReference type="PATRIC" id="fig|1603606.3.peg.2208"/>
<dbReference type="RefSeq" id="WP_053550874.1">
    <property type="nucleotide sequence ID" value="NZ_CP010802.1"/>
</dbReference>
<evidence type="ECO:0000313" key="2">
    <source>
        <dbReference type="EMBL" id="ALC16810.1"/>
    </source>
</evidence>
<dbReference type="Proteomes" id="UP000057158">
    <property type="component" value="Chromosome"/>
</dbReference>
<dbReference type="InterPro" id="IPR002901">
    <property type="entry name" value="MGlyc_endo_b_GlcNAc-like_dom"/>
</dbReference>
<dbReference type="InterPro" id="IPR053195">
    <property type="entry name" value="Bax-like"/>
</dbReference>
<organism evidence="2 3">
    <name type="scientific">Desulfuromonas soudanensis</name>
    <dbReference type="NCBI Taxonomy" id="1603606"/>
    <lineage>
        <taxon>Bacteria</taxon>
        <taxon>Pseudomonadati</taxon>
        <taxon>Thermodesulfobacteriota</taxon>
        <taxon>Desulfuromonadia</taxon>
        <taxon>Desulfuromonadales</taxon>
        <taxon>Desulfuromonadaceae</taxon>
        <taxon>Desulfuromonas</taxon>
    </lineage>
</organism>
<proteinExistence type="predicted"/>
<dbReference type="STRING" id="1603606.DSOUD_2043"/>